<dbReference type="STRING" id="86416.Clopa_4101"/>
<name>R4KGV5_CLOPA</name>
<gene>
    <name evidence="1" type="ORF">Clopa_4101</name>
</gene>
<dbReference type="KEGG" id="cpas:Clopa_4101"/>
<dbReference type="RefSeq" id="WP_015617115.1">
    <property type="nucleotide sequence ID" value="NC_021182.1"/>
</dbReference>
<organism evidence="1 2">
    <name type="scientific">Clostridium pasteurianum BC1</name>
    <dbReference type="NCBI Taxonomy" id="86416"/>
    <lineage>
        <taxon>Bacteria</taxon>
        <taxon>Bacillati</taxon>
        <taxon>Bacillota</taxon>
        <taxon>Clostridia</taxon>
        <taxon>Eubacteriales</taxon>
        <taxon>Clostridiaceae</taxon>
        <taxon>Clostridium</taxon>
    </lineage>
</organism>
<sequence length="134" mass="15646">MAHLNISMEEVLILIERNADYDKKRVRKLTAINDREIEITVGIGFLPNIKIILMFNKFEKGKIYFNLNSNEGIINMFMGFLKKNDSEDYIYIHNKIVIVKANKFLLKRFSGVQITDLNIANKEVNVKFYISNNV</sequence>
<dbReference type="AlphaFoldDB" id="R4KGV5"/>
<evidence type="ECO:0000313" key="2">
    <source>
        <dbReference type="Proteomes" id="UP000013523"/>
    </source>
</evidence>
<keyword evidence="2" id="KW-1185">Reference proteome</keyword>
<evidence type="ECO:0000313" key="1">
    <source>
        <dbReference type="EMBL" id="AGK98840.1"/>
    </source>
</evidence>
<accession>R4KGV5</accession>
<proteinExistence type="predicted"/>
<dbReference type="eggNOG" id="ENOG50327GB">
    <property type="taxonomic scope" value="Bacteria"/>
</dbReference>
<reference evidence="1 2" key="1">
    <citation type="submission" date="2012-01" db="EMBL/GenBank/DDBJ databases">
        <title>Complete sequence of chromosome of Clostridium pasteurianum BC1.</title>
        <authorList>
            <consortium name="US DOE Joint Genome Institute"/>
            <person name="Lucas S."/>
            <person name="Han J."/>
            <person name="Lapidus A."/>
            <person name="Cheng J.-F."/>
            <person name="Goodwin L."/>
            <person name="Pitluck S."/>
            <person name="Peters L."/>
            <person name="Mikhailova N."/>
            <person name="Teshima H."/>
            <person name="Detter J.C."/>
            <person name="Han C."/>
            <person name="Tapia R."/>
            <person name="Land M."/>
            <person name="Hauser L."/>
            <person name="Kyrpides N."/>
            <person name="Ivanova N."/>
            <person name="Pagani I."/>
            <person name="Dunn J."/>
            <person name="Taghavi S."/>
            <person name="Francis A."/>
            <person name="van der Lelie D."/>
            <person name="Woyke T."/>
        </authorList>
    </citation>
    <scope>NUCLEOTIDE SEQUENCE [LARGE SCALE GENOMIC DNA]</scope>
    <source>
        <strain evidence="1 2">BC1</strain>
    </source>
</reference>
<dbReference type="HOGENOM" id="CLU_1892566_0_0_9"/>
<dbReference type="EMBL" id="CP003261">
    <property type="protein sequence ID" value="AGK98840.1"/>
    <property type="molecule type" value="Genomic_DNA"/>
</dbReference>
<dbReference type="Proteomes" id="UP000013523">
    <property type="component" value="Chromosome"/>
</dbReference>
<dbReference type="PATRIC" id="fig|86416.3.peg.4101"/>
<protein>
    <submittedName>
        <fullName evidence="1">Uncharacterized protein</fullName>
    </submittedName>
</protein>
<dbReference type="OrthoDB" id="1925299at2"/>